<dbReference type="GO" id="GO:0071949">
    <property type="term" value="F:FAD binding"/>
    <property type="evidence" value="ECO:0007669"/>
    <property type="project" value="InterPro"/>
</dbReference>
<gene>
    <name evidence="10" type="ORF">N7515_004027</name>
</gene>
<evidence type="ECO:0000313" key="10">
    <source>
        <dbReference type="EMBL" id="KAJ5139179.1"/>
    </source>
</evidence>
<dbReference type="InterPro" id="IPR036188">
    <property type="entry name" value="FAD/NAD-bd_sf"/>
</dbReference>
<comment type="subcellular location">
    <subcellularLocation>
        <location evidence="1">Membrane</location>
    </subcellularLocation>
</comment>
<dbReference type="AlphaFoldDB" id="A0A9W9H5T8"/>
<dbReference type="GeneID" id="81403941"/>
<dbReference type="RefSeq" id="XP_056523828.1">
    <property type="nucleotide sequence ID" value="XM_056664771.1"/>
</dbReference>
<keyword evidence="4" id="KW-0812">Transmembrane</keyword>
<evidence type="ECO:0000259" key="9">
    <source>
        <dbReference type="Pfam" id="PF01494"/>
    </source>
</evidence>
<evidence type="ECO:0000256" key="3">
    <source>
        <dbReference type="ARBA" id="ARBA00022630"/>
    </source>
</evidence>
<name>A0A9W9H5T8_9EURO</name>
<dbReference type="OrthoDB" id="2431938at2759"/>
<keyword evidence="11" id="KW-1185">Reference proteome</keyword>
<feature type="domain" description="FAD-binding" evidence="9">
    <location>
        <begin position="11"/>
        <end position="349"/>
    </location>
</feature>
<dbReference type="PANTHER" id="PTHR47356:SF2">
    <property type="entry name" value="FAD-BINDING DOMAIN-CONTAINING PROTEIN-RELATED"/>
    <property type="match status" value="1"/>
</dbReference>
<dbReference type="Gene3D" id="3.50.50.60">
    <property type="entry name" value="FAD/NAD(P)-binding domain"/>
    <property type="match status" value="1"/>
</dbReference>
<keyword evidence="6" id="KW-1133">Transmembrane helix</keyword>
<sequence>MASPNQNIDQFKVLIAGGSLVGLGLALAFERAGIDYELFEKGEFATQLGASIGIHPHTIRILEQLGVWGDIEKQVIPLQDRNHYDGNGYCFEESHVLVNIHEILKRPIIFMERCKALEVLYSHVKDKSKLHDHTAVSGYEETADGVIVTTEDGKQHHGHILIGADGIHSKVRKLMADKISATDAPLAKEINEAFTSEYNCIFAVSRNDPEKQFLPDAMVHNVYYHKHSAVAASGVHGLVFWFLFVKAAQVTRTPNCPRFTDEDAEKTIEKYGSSQVGPGYTVKDLWDARVKGTMVPLEEGVIKKWSHNRVVLMGDSVSKATINPGLGGNLAYEGIARLTNGLVPLLRESPIPSLEQLTGVFDQYFAGQKPRSDTVVDISGQITRYEAQDSWVLKFAARHVVPWVSDKLKAKLYASFSRGGPHLEYLPLPAIDADVAEST</sequence>
<evidence type="ECO:0000256" key="1">
    <source>
        <dbReference type="ARBA" id="ARBA00004370"/>
    </source>
</evidence>
<dbReference type="Proteomes" id="UP001149079">
    <property type="component" value="Unassembled WGS sequence"/>
</dbReference>
<evidence type="ECO:0000256" key="2">
    <source>
        <dbReference type="ARBA" id="ARBA00007992"/>
    </source>
</evidence>
<protein>
    <recommendedName>
        <fullName evidence="9">FAD-binding domain-containing protein</fullName>
    </recommendedName>
</protein>
<comment type="similarity">
    <text evidence="2">Belongs to the paxM FAD-dependent monooxygenase family.</text>
</comment>
<dbReference type="GO" id="GO:0004497">
    <property type="term" value="F:monooxygenase activity"/>
    <property type="evidence" value="ECO:0007669"/>
    <property type="project" value="InterPro"/>
</dbReference>
<evidence type="ECO:0000256" key="7">
    <source>
        <dbReference type="ARBA" id="ARBA00023002"/>
    </source>
</evidence>
<dbReference type="InterPro" id="IPR050562">
    <property type="entry name" value="FAD_mOase_fung"/>
</dbReference>
<comment type="caution">
    <text evidence="10">The sequence shown here is derived from an EMBL/GenBank/DDBJ whole genome shotgun (WGS) entry which is preliminary data.</text>
</comment>
<dbReference type="InterPro" id="IPR002938">
    <property type="entry name" value="FAD-bd"/>
</dbReference>
<dbReference type="PANTHER" id="PTHR47356">
    <property type="entry name" value="FAD-DEPENDENT MONOOXYGENASE ASQG-RELATED"/>
    <property type="match status" value="1"/>
</dbReference>
<dbReference type="Pfam" id="PF01494">
    <property type="entry name" value="FAD_binding_3"/>
    <property type="match status" value="1"/>
</dbReference>
<dbReference type="PRINTS" id="PR00420">
    <property type="entry name" value="RNGMNOXGNASE"/>
</dbReference>
<keyword evidence="3" id="KW-0285">Flavoprotein</keyword>
<keyword evidence="5" id="KW-0274">FAD</keyword>
<evidence type="ECO:0000256" key="6">
    <source>
        <dbReference type="ARBA" id="ARBA00022989"/>
    </source>
</evidence>
<dbReference type="GO" id="GO:0016020">
    <property type="term" value="C:membrane"/>
    <property type="evidence" value="ECO:0007669"/>
    <property type="project" value="UniProtKB-SubCell"/>
</dbReference>
<organism evidence="10 11">
    <name type="scientific">Penicillium bovifimosum</name>
    <dbReference type="NCBI Taxonomy" id="126998"/>
    <lineage>
        <taxon>Eukaryota</taxon>
        <taxon>Fungi</taxon>
        <taxon>Dikarya</taxon>
        <taxon>Ascomycota</taxon>
        <taxon>Pezizomycotina</taxon>
        <taxon>Eurotiomycetes</taxon>
        <taxon>Eurotiomycetidae</taxon>
        <taxon>Eurotiales</taxon>
        <taxon>Aspergillaceae</taxon>
        <taxon>Penicillium</taxon>
    </lineage>
</organism>
<dbReference type="SUPFAM" id="SSF51905">
    <property type="entry name" value="FAD/NAD(P)-binding domain"/>
    <property type="match status" value="1"/>
</dbReference>
<dbReference type="EMBL" id="JAPQKL010000003">
    <property type="protein sequence ID" value="KAJ5139179.1"/>
    <property type="molecule type" value="Genomic_DNA"/>
</dbReference>
<evidence type="ECO:0000256" key="8">
    <source>
        <dbReference type="ARBA" id="ARBA00023136"/>
    </source>
</evidence>
<keyword evidence="8" id="KW-0472">Membrane</keyword>
<accession>A0A9W9H5T8</accession>
<evidence type="ECO:0000313" key="11">
    <source>
        <dbReference type="Proteomes" id="UP001149079"/>
    </source>
</evidence>
<keyword evidence="7" id="KW-0560">Oxidoreductase</keyword>
<reference evidence="10" key="2">
    <citation type="journal article" date="2023" name="IMA Fungus">
        <title>Comparative genomic study of the Penicillium genus elucidates a diverse pangenome and 15 lateral gene transfer events.</title>
        <authorList>
            <person name="Petersen C."/>
            <person name="Sorensen T."/>
            <person name="Nielsen M.R."/>
            <person name="Sondergaard T.E."/>
            <person name="Sorensen J.L."/>
            <person name="Fitzpatrick D.A."/>
            <person name="Frisvad J.C."/>
            <person name="Nielsen K.L."/>
        </authorList>
    </citation>
    <scope>NUCLEOTIDE SEQUENCE</scope>
    <source>
        <strain evidence="10">IBT 22155</strain>
    </source>
</reference>
<reference evidence="10" key="1">
    <citation type="submission" date="2022-11" db="EMBL/GenBank/DDBJ databases">
        <authorList>
            <person name="Petersen C."/>
        </authorList>
    </citation>
    <scope>NUCLEOTIDE SEQUENCE</scope>
    <source>
        <strain evidence="10">IBT 22155</strain>
    </source>
</reference>
<proteinExistence type="inferred from homology"/>
<evidence type="ECO:0000256" key="4">
    <source>
        <dbReference type="ARBA" id="ARBA00022692"/>
    </source>
</evidence>
<evidence type="ECO:0000256" key="5">
    <source>
        <dbReference type="ARBA" id="ARBA00022827"/>
    </source>
</evidence>